<dbReference type="GO" id="GO:0006508">
    <property type="term" value="P:proteolysis"/>
    <property type="evidence" value="ECO:0007669"/>
    <property type="project" value="UniProtKB-KW"/>
</dbReference>
<dbReference type="Gene3D" id="3.40.630.10">
    <property type="entry name" value="Zn peptidases"/>
    <property type="match status" value="1"/>
</dbReference>
<dbReference type="GO" id="GO:0008270">
    <property type="term" value="F:zinc ion binding"/>
    <property type="evidence" value="ECO:0007669"/>
    <property type="project" value="InterPro"/>
</dbReference>
<feature type="domain" description="Peptidase M20 dimerisation" evidence="10">
    <location>
        <begin position="257"/>
        <end position="335"/>
    </location>
</feature>
<dbReference type="NCBIfam" id="NF005591">
    <property type="entry name" value="PRK07318.1"/>
    <property type="match status" value="1"/>
</dbReference>
<dbReference type="SUPFAM" id="SSF53187">
    <property type="entry name" value="Zn-dependent exopeptidases"/>
    <property type="match status" value="1"/>
</dbReference>
<evidence type="ECO:0000256" key="5">
    <source>
        <dbReference type="ARBA" id="ARBA00022801"/>
    </source>
</evidence>
<evidence type="ECO:0000313" key="12">
    <source>
        <dbReference type="Proteomes" id="UP000824176"/>
    </source>
</evidence>
<keyword evidence="5 11" id="KW-0378">Hydrolase</keyword>
<comment type="similarity">
    <text evidence="2">Belongs to the peptidase M20A family.</text>
</comment>
<dbReference type="InterPro" id="IPR010964">
    <property type="entry name" value="M20A_pepV-rel"/>
</dbReference>
<keyword evidence="9" id="KW-0170">Cobalt</keyword>
<dbReference type="GO" id="GO:0008237">
    <property type="term" value="F:metallopeptidase activity"/>
    <property type="evidence" value="ECO:0007669"/>
    <property type="project" value="UniProtKB-KW"/>
</dbReference>
<accession>A0A9D2GT46</accession>
<dbReference type="PROSITE" id="PS00758">
    <property type="entry name" value="ARGE_DAPE_CPG2_1"/>
    <property type="match status" value="1"/>
</dbReference>
<evidence type="ECO:0000256" key="9">
    <source>
        <dbReference type="ARBA" id="ARBA00023285"/>
    </source>
</evidence>
<name>A0A9D2GT46_9BACT</name>
<dbReference type="InterPro" id="IPR036264">
    <property type="entry name" value="Bact_exopeptidase_dim_dom"/>
</dbReference>
<dbReference type="Proteomes" id="UP000824176">
    <property type="component" value="Unassembled WGS sequence"/>
</dbReference>
<dbReference type="Pfam" id="PF07687">
    <property type="entry name" value="M20_dimer"/>
    <property type="match status" value="1"/>
</dbReference>
<evidence type="ECO:0000256" key="2">
    <source>
        <dbReference type="ARBA" id="ARBA00006247"/>
    </source>
</evidence>
<dbReference type="InterPro" id="IPR001261">
    <property type="entry name" value="ArgE/DapE_CS"/>
</dbReference>
<evidence type="ECO:0000313" key="11">
    <source>
        <dbReference type="EMBL" id="HIZ88859.1"/>
    </source>
</evidence>
<dbReference type="GO" id="GO:0016805">
    <property type="term" value="F:dipeptidase activity"/>
    <property type="evidence" value="ECO:0007669"/>
    <property type="project" value="UniProtKB-KW"/>
</dbReference>
<sequence>MENIDKLVENYFDKAVKDIKELIKINSQYDKNTADNKNPFGKGVSECINKFLSIAESDGFTIKNINNYACFAECGSGDLIGVLAHLDTVPAGNEELWTYPPFTAEIHDNKIYGRGAIDDKGPLIAAYTALKILKDSGLKLNKRFRIIAGGDEETSMRCLARYKETEEIPVFSFSPDANFPAVYAEKGQMQVTMKRDFPLQGFEPIKLLGLTCGERVNVVPDTAYAYFGGDTAKIKRQLEEIAGDELEIDYYRDEYLQVKTTGKAAHAMNPEKGVNAMYKLLRILAHPSLDYGSWELMLWIRHIAYLLNDESDGRNLGINCHDDISGALTINLGLLRYKTEDLTLKFDIRYPVTLKSSKIENKINILAEKMMMLTQISKHIPPLYIEKSNPYLQELLKAYQSVTNDKSEPVAIGGRTYCTMIENSLSFGANFADDEEMAHKQDEYLDLDKLKKVIKIYLQAFINLNNM</sequence>
<dbReference type="SUPFAM" id="SSF55031">
    <property type="entry name" value="Bacterial exopeptidase dimerisation domain"/>
    <property type="match status" value="1"/>
</dbReference>
<comment type="cofactor">
    <cofactor evidence="1">
        <name>Zn(2+)</name>
        <dbReference type="ChEBI" id="CHEBI:29105"/>
    </cofactor>
</comment>
<evidence type="ECO:0000256" key="6">
    <source>
        <dbReference type="ARBA" id="ARBA00022833"/>
    </source>
</evidence>
<reference evidence="11" key="2">
    <citation type="submission" date="2021-04" db="EMBL/GenBank/DDBJ databases">
        <authorList>
            <person name="Gilroy R."/>
        </authorList>
    </citation>
    <scope>NUCLEOTIDE SEQUENCE</scope>
    <source>
        <strain evidence="11">ChiW4-1371</strain>
    </source>
</reference>
<organism evidence="11 12">
    <name type="scientific">Candidatus Mucispirillum faecigallinarum</name>
    <dbReference type="NCBI Taxonomy" id="2838699"/>
    <lineage>
        <taxon>Bacteria</taxon>
        <taxon>Pseudomonadati</taxon>
        <taxon>Deferribacterota</taxon>
        <taxon>Deferribacteres</taxon>
        <taxon>Deferribacterales</taxon>
        <taxon>Mucispirillaceae</taxon>
        <taxon>Mucispirillum</taxon>
    </lineage>
</organism>
<dbReference type="Gene3D" id="3.30.70.360">
    <property type="match status" value="2"/>
</dbReference>
<dbReference type="NCBIfam" id="TIGR01887">
    <property type="entry name" value="dipeptidaselike"/>
    <property type="match status" value="1"/>
</dbReference>
<dbReference type="AlphaFoldDB" id="A0A9D2GT46"/>
<evidence type="ECO:0000256" key="4">
    <source>
        <dbReference type="ARBA" id="ARBA00022723"/>
    </source>
</evidence>
<dbReference type="PANTHER" id="PTHR43808">
    <property type="entry name" value="ACETYLORNITHINE DEACETYLASE"/>
    <property type="match status" value="1"/>
</dbReference>
<dbReference type="Pfam" id="PF01546">
    <property type="entry name" value="Peptidase_M20"/>
    <property type="match status" value="1"/>
</dbReference>
<dbReference type="EC" id="3.4.13.-" evidence="11"/>
<keyword evidence="7 11" id="KW-0224">Dipeptidase</keyword>
<keyword evidence="3" id="KW-0645">Protease</keyword>
<dbReference type="InterPro" id="IPR002933">
    <property type="entry name" value="Peptidase_M20"/>
</dbReference>
<reference evidence="11" key="1">
    <citation type="journal article" date="2021" name="PeerJ">
        <title>Extensive microbial diversity within the chicken gut microbiome revealed by metagenomics and culture.</title>
        <authorList>
            <person name="Gilroy R."/>
            <person name="Ravi A."/>
            <person name="Getino M."/>
            <person name="Pursley I."/>
            <person name="Horton D.L."/>
            <person name="Alikhan N.F."/>
            <person name="Baker D."/>
            <person name="Gharbi K."/>
            <person name="Hall N."/>
            <person name="Watson M."/>
            <person name="Adriaenssens E.M."/>
            <person name="Foster-Nyarko E."/>
            <person name="Jarju S."/>
            <person name="Secka A."/>
            <person name="Antonio M."/>
            <person name="Oren A."/>
            <person name="Chaudhuri R.R."/>
            <person name="La Ragione R."/>
            <person name="Hildebrand F."/>
            <person name="Pallen M.J."/>
        </authorList>
    </citation>
    <scope>NUCLEOTIDE SEQUENCE</scope>
    <source>
        <strain evidence="11">ChiW4-1371</strain>
    </source>
</reference>
<dbReference type="InterPro" id="IPR050072">
    <property type="entry name" value="Peptidase_M20A"/>
</dbReference>
<comment type="caution">
    <text evidence="11">The sequence shown here is derived from an EMBL/GenBank/DDBJ whole genome shotgun (WGS) entry which is preliminary data.</text>
</comment>
<dbReference type="GO" id="GO:0008777">
    <property type="term" value="F:acetylornithine deacetylase activity"/>
    <property type="evidence" value="ECO:0007669"/>
    <property type="project" value="TreeGrafter"/>
</dbReference>
<dbReference type="GO" id="GO:0006526">
    <property type="term" value="P:L-arginine biosynthetic process"/>
    <property type="evidence" value="ECO:0007669"/>
    <property type="project" value="TreeGrafter"/>
</dbReference>
<dbReference type="EMBL" id="DXAQ01000039">
    <property type="protein sequence ID" value="HIZ88859.1"/>
    <property type="molecule type" value="Genomic_DNA"/>
</dbReference>
<keyword evidence="4" id="KW-0479">Metal-binding</keyword>
<dbReference type="PANTHER" id="PTHR43808:SF31">
    <property type="entry name" value="N-ACETYL-L-CITRULLINE DEACETYLASE"/>
    <property type="match status" value="1"/>
</dbReference>
<evidence type="ECO:0000259" key="10">
    <source>
        <dbReference type="Pfam" id="PF07687"/>
    </source>
</evidence>
<protein>
    <submittedName>
        <fullName evidence="11">Dipeptidase PepV</fullName>
        <ecNumber evidence="11">3.4.13.-</ecNumber>
    </submittedName>
</protein>
<gene>
    <name evidence="11" type="primary">pepV</name>
    <name evidence="11" type="ORF">H9804_02850</name>
</gene>
<evidence type="ECO:0000256" key="3">
    <source>
        <dbReference type="ARBA" id="ARBA00022670"/>
    </source>
</evidence>
<evidence type="ECO:0000256" key="8">
    <source>
        <dbReference type="ARBA" id="ARBA00023049"/>
    </source>
</evidence>
<dbReference type="InterPro" id="IPR011650">
    <property type="entry name" value="Peptidase_M20_dimer"/>
</dbReference>
<keyword evidence="8" id="KW-0482">Metalloprotease</keyword>
<evidence type="ECO:0000256" key="1">
    <source>
        <dbReference type="ARBA" id="ARBA00001947"/>
    </source>
</evidence>
<keyword evidence="6" id="KW-0862">Zinc</keyword>
<evidence type="ECO:0000256" key="7">
    <source>
        <dbReference type="ARBA" id="ARBA00022997"/>
    </source>
</evidence>
<proteinExistence type="inferred from homology"/>